<organism evidence="1 2">
    <name type="scientific">Allacma fusca</name>
    <dbReference type="NCBI Taxonomy" id="39272"/>
    <lineage>
        <taxon>Eukaryota</taxon>
        <taxon>Metazoa</taxon>
        <taxon>Ecdysozoa</taxon>
        <taxon>Arthropoda</taxon>
        <taxon>Hexapoda</taxon>
        <taxon>Collembola</taxon>
        <taxon>Symphypleona</taxon>
        <taxon>Sminthuridae</taxon>
        <taxon>Allacma</taxon>
    </lineage>
</organism>
<dbReference type="AlphaFoldDB" id="A0A8J2PN12"/>
<evidence type="ECO:0000313" key="2">
    <source>
        <dbReference type="Proteomes" id="UP000708208"/>
    </source>
</evidence>
<reference evidence="1" key="1">
    <citation type="submission" date="2021-06" db="EMBL/GenBank/DDBJ databases">
        <authorList>
            <person name="Hodson N. C."/>
            <person name="Mongue J. A."/>
            <person name="Jaron S. K."/>
        </authorList>
    </citation>
    <scope>NUCLEOTIDE SEQUENCE</scope>
</reference>
<evidence type="ECO:0000313" key="1">
    <source>
        <dbReference type="EMBL" id="CAG7820645.1"/>
    </source>
</evidence>
<sequence length="282" mass="31777">MSVKKILKKILKSRNQVSAHSKMMITISVGVSLDVNLNTLPLTHPCTEILRTQCWNYESIYTPEEKVILSKADQIVAANEDELRKKGYFGRRRLVSENEAVDQNRRLHETTDYSKIYGECEERFVAQLEDNYEDAFIQMSDFFKSTNTAFVKINKRLDRIESDNAKIKINTANTTNPETFLKSLPPPANGHFFRGSTFERIAAALPSLSLAVKFVKYMDTDLTGYQLGDSWGLVHANAPTSVPSQTAQVATFKSDSDGDDGIVAQILEDPMNPLKSIDVRQM</sequence>
<dbReference type="EMBL" id="CAJVCH010485796">
    <property type="protein sequence ID" value="CAG7820645.1"/>
    <property type="molecule type" value="Genomic_DNA"/>
</dbReference>
<keyword evidence="2" id="KW-1185">Reference proteome</keyword>
<comment type="caution">
    <text evidence="1">The sequence shown here is derived from an EMBL/GenBank/DDBJ whole genome shotgun (WGS) entry which is preliminary data.</text>
</comment>
<accession>A0A8J2PN12</accession>
<dbReference type="Proteomes" id="UP000708208">
    <property type="component" value="Unassembled WGS sequence"/>
</dbReference>
<gene>
    <name evidence="1" type="ORF">AFUS01_LOCUS31028</name>
</gene>
<name>A0A8J2PN12_9HEXA</name>
<proteinExistence type="predicted"/>
<protein>
    <submittedName>
        <fullName evidence="1">Uncharacterized protein</fullName>
    </submittedName>
</protein>